<name>A0ABP2F120_AJEDR</name>
<accession>A0ABP2F120</accession>
<evidence type="ECO:0000313" key="2">
    <source>
        <dbReference type="EMBL" id="EEQ90389.2"/>
    </source>
</evidence>
<dbReference type="EMBL" id="EQ999977">
    <property type="protein sequence ID" value="EEQ90389.2"/>
    <property type="molecule type" value="Genomic_DNA"/>
</dbReference>
<feature type="compositionally biased region" description="Low complexity" evidence="1">
    <location>
        <begin position="259"/>
        <end position="268"/>
    </location>
</feature>
<dbReference type="RefSeq" id="XP_045277132.1">
    <property type="nucleotide sequence ID" value="XM_045421194.1"/>
</dbReference>
<sequence length="308" mass="33782">MTPIYAKAGSALSDWIDNRQGEYDVIRSSTPAARIKPTSTSSTDCLSLKLARLLVDTHYRLVNISNSTMSLSTVSIAKGMDVGRIGALRLLPHPMRHTTLPCFRGTPRSISSTRARHSLCKNSQQILCFSRKNASIASMALQQPCRHTMSYSSMPQAQRPKADDYIQELQDLYEIAKDELEIAAESTAASTMYAVSDRISLREAFDDLDRAYAAYTGTTPHPSHLERPPPSSSANAVNGAGGANEAGEAEGEEGQTRGSSSSSSSSSSMRFNPVEVPDEVREEIKRRIGQRIRELRNAVEQLEESVRE</sequence>
<feature type="region of interest" description="Disordered" evidence="1">
    <location>
        <begin position="215"/>
        <end position="281"/>
    </location>
</feature>
<proteinExistence type="predicted"/>
<keyword evidence="3" id="KW-1185">Reference proteome</keyword>
<organism evidence="2 3">
    <name type="scientific">Ajellomyces dermatitidis (strain ER-3 / ATCC MYA-2586)</name>
    <name type="common">Blastomyces dermatitidis</name>
    <dbReference type="NCBI Taxonomy" id="559297"/>
    <lineage>
        <taxon>Eukaryota</taxon>
        <taxon>Fungi</taxon>
        <taxon>Dikarya</taxon>
        <taxon>Ascomycota</taxon>
        <taxon>Pezizomycotina</taxon>
        <taxon>Eurotiomycetes</taxon>
        <taxon>Eurotiomycetidae</taxon>
        <taxon>Onygenales</taxon>
        <taxon>Ajellomycetaceae</taxon>
        <taxon>Blastomyces</taxon>
    </lineage>
</organism>
<gene>
    <name evidence="2" type="ORF">BDCG_05509</name>
</gene>
<protein>
    <submittedName>
        <fullName evidence="2">Uncharacterized protein</fullName>
    </submittedName>
</protein>
<evidence type="ECO:0000313" key="3">
    <source>
        <dbReference type="Proteomes" id="UP000002039"/>
    </source>
</evidence>
<dbReference type="Proteomes" id="UP000002039">
    <property type="component" value="Unassembled WGS sequence"/>
</dbReference>
<evidence type="ECO:0000256" key="1">
    <source>
        <dbReference type="SAM" id="MobiDB-lite"/>
    </source>
</evidence>
<reference evidence="3" key="1">
    <citation type="journal article" date="2015" name="PLoS Genet.">
        <title>The dynamic genome and transcriptome of the human fungal pathogen Blastomyces and close relative Emmonsia.</title>
        <authorList>
            <person name="Munoz J.F."/>
            <person name="Gauthier G.M."/>
            <person name="Desjardins C.A."/>
            <person name="Gallo J.E."/>
            <person name="Holder J."/>
            <person name="Sullivan T.D."/>
            <person name="Marty A.J."/>
            <person name="Carmen J.C."/>
            <person name="Chen Z."/>
            <person name="Ding L."/>
            <person name="Gujja S."/>
            <person name="Magrini V."/>
            <person name="Misas E."/>
            <person name="Mitreva M."/>
            <person name="Priest M."/>
            <person name="Saif S."/>
            <person name="Whiston E.A."/>
            <person name="Young S."/>
            <person name="Zeng Q."/>
            <person name="Goldman W.E."/>
            <person name="Mardis E.R."/>
            <person name="Taylor J.W."/>
            <person name="McEwen J.G."/>
            <person name="Clay O.K."/>
            <person name="Klein B.S."/>
            <person name="Cuomo C.A."/>
        </authorList>
    </citation>
    <scope>NUCLEOTIDE SEQUENCE [LARGE SCALE GENOMIC DNA]</scope>
    <source>
        <strain evidence="3">ER-3 / ATCC MYA-2586</strain>
    </source>
</reference>
<dbReference type="GeneID" id="69027515"/>